<evidence type="ECO:0000256" key="8">
    <source>
        <dbReference type="RuleBase" id="RU366055"/>
    </source>
</evidence>
<feature type="domain" description="ENPP1-3/EXOG-like endonuclease/phosphodiesterase" evidence="9">
    <location>
        <begin position="74"/>
        <end position="264"/>
    </location>
</feature>
<dbReference type="SUPFAM" id="SSF54060">
    <property type="entry name" value="His-Me finger endonucleases"/>
    <property type="match status" value="1"/>
</dbReference>
<dbReference type="RefSeq" id="WP_241349379.1">
    <property type="nucleotide sequence ID" value="NZ_JAKZGP010000055.1"/>
</dbReference>
<gene>
    <name evidence="11" type="ORF">MM239_16570</name>
</gene>
<dbReference type="PANTHER" id="PTHR13966">
    <property type="entry name" value="ENDONUCLEASE RELATED"/>
    <property type="match status" value="1"/>
</dbReference>
<comment type="cofactor">
    <cofactor evidence="1 8">
        <name>Mg(2+)</name>
        <dbReference type="ChEBI" id="CHEBI:18420"/>
    </cofactor>
</comment>
<evidence type="ECO:0000313" key="11">
    <source>
        <dbReference type="EMBL" id="MCH7411023.1"/>
    </source>
</evidence>
<dbReference type="CDD" id="cd00091">
    <property type="entry name" value="NUC"/>
    <property type="match status" value="1"/>
</dbReference>
<dbReference type="InterPro" id="IPR044925">
    <property type="entry name" value="His-Me_finger_sf"/>
</dbReference>
<comment type="similarity">
    <text evidence="2 8">Belongs to the DNA/RNA non-specific endonuclease family.</text>
</comment>
<evidence type="ECO:0000256" key="3">
    <source>
        <dbReference type="ARBA" id="ARBA00022722"/>
    </source>
</evidence>
<name>A0ABS9V4W1_9BACT</name>
<proteinExistence type="inferred from homology"/>
<evidence type="ECO:0000256" key="4">
    <source>
        <dbReference type="ARBA" id="ARBA00022723"/>
    </source>
</evidence>
<dbReference type="Gene3D" id="3.40.570.10">
    <property type="entry name" value="Extracellular Endonuclease, subunit A"/>
    <property type="match status" value="1"/>
</dbReference>
<keyword evidence="7" id="KW-0460">Magnesium</keyword>
<comment type="caution">
    <text evidence="11">The sequence shown here is derived from an EMBL/GenBank/DDBJ whole genome shotgun (WGS) entry which is preliminary data.</text>
</comment>
<dbReference type="EC" id="3.1.30.-" evidence="8"/>
<dbReference type="EMBL" id="JAKZGP010000055">
    <property type="protein sequence ID" value="MCH7411023.1"/>
    <property type="molecule type" value="Genomic_DNA"/>
</dbReference>
<dbReference type="Pfam" id="PF01223">
    <property type="entry name" value="Endonuclease_NS"/>
    <property type="match status" value="1"/>
</dbReference>
<dbReference type="InterPro" id="IPR020821">
    <property type="entry name" value="ENPP1-3/EXOG-like_nuc-like"/>
</dbReference>
<dbReference type="SMART" id="SM00477">
    <property type="entry name" value="NUC"/>
    <property type="match status" value="1"/>
</dbReference>
<evidence type="ECO:0000256" key="5">
    <source>
        <dbReference type="ARBA" id="ARBA00022759"/>
    </source>
</evidence>
<keyword evidence="12" id="KW-1185">Reference proteome</keyword>
<keyword evidence="6 8" id="KW-0378">Hydrolase</keyword>
<keyword evidence="4 8" id="KW-0479">Metal-binding</keyword>
<evidence type="ECO:0000256" key="7">
    <source>
        <dbReference type="ARBA" id="ARBA00022842"/>
    </source>
</evidence>
<sequence length="281" mass="31833">MKRAALIILLLVCITNCKTIEPISRVSPKPLANSEVHSNSGFIFEESQIDLSFVSEAFRDFVPEVQDVDRLLDYNGFILEFDTASRNAKWVSYMLCRANLGSGEERSSNFRMDRRLGDYSPRDAAYKNSGYDRGHLAPAADMAYSAESMYDSFYLTNASPQVPGFNRGIWKRLEEQIRRFASEKDSIFVVTGPVLSEQMNSMSTSNIGVPELFFKVVMDKRGNQGIGFLMRNETASGKLSEFAVTIDSVEMITRINFFPLLDTKQEAQAESKFDLKYWFGD</sequence>
<dbReference type="PANTHER" id="PTHR13966:SF5">
    <property type="entry name" value="ENDONUCLEASE G, MITOCHONDRIAL"/>
    <property type="match status" value="1"/>
</dbReference>
<dbReference type="SMART" id="SM00892">
    <property type="entry name" value="Endonuclease_NS"/>
    <property type="match status" value="1"/>
</dbReference>
<evidence type="ECO:0000256" key="1">
    <source>
        <dbReference type="ARBA" id="ARBA00001946"/>
    </source>
</evidence>
<evidence type="ECO:0000256" key="2">
    <source>
        <dbReference type="ARBA" id="ARBA00010052"/>
    </source>
</evidence>
<accession>A0ABS9V4W1</accession>
<dbReference type="InterPro" id="IPR044929">
    <property type="entry name" value="DNA/RNA_non-sp_Endonuclease_sf"/>
</dbReference>
<evidence type="ECO:0000259" key="10">
    <source>
        <dbReference type="SMART" id="SM00892"/>
    </source>
</evidence>
<feature type="domain" description="DNA/RNA non-specific endonuclease/pyrophosphatase/phosphodiesterase" evidence="10">
    <location>
        <begin position="73"/>
        <end position="264"/>
    </location>
</feature>
<protein>
    <recommendedName>
        <fullName evidence="8">Endonuclease</fullName>
        <ecNumber evidence="8">3.1.30.-</ecNumber>
    </recommendedName>
</protein>
<organism evidence="11 12">
    <name type="scientific">Belliella filtrata</name>
    <dbReference type="NCBI Taxonomy" id="2923435"/>
    <lineage>
        <taxon>Bacteria</taxon>
        <taxon>Pseudomonadati</taxon>
        <taxon>Bacteroidota</taxon>
        <taxon>Cytophagia</taxon>
        <taxon>Cytophagales</taxon>
        <taxon>Cyclobacteriaceae</taxon>
        <taxon>Belliella</taxon>
    </lineage>
</organism>
<dbReference type="GO" id="GO:0004519">
    <property type="term" value="F:endonuclease activity"/>
    <property type="evidence" value="ECO:0007669"/>
    <property type="project" value="UniProtKB-KW"/>
</dbReference>
<keyword evidence="5 8" id="KW-0255">Endonuclease</keyword>
<dbReference type="InterPro" id="IPR018524">
    <property type="entry name" value="DNA/RNA_endonuclease_AS"/>
</dbReference>
<evidence type="ECO:0000313" key="12">
    <source>
        <dbReference type="Proteomes" id="UP001165489"/>
    </source>
</evidence>
<keyword evidence="3 8" id="KW-0540">Nuclease</keyword>
<dbReference type="InterPro" id="IPR040255">
    <property type="entry name" value="Non-specific_endonuclease"/>
</dbReference>
<evidence type="ECO:0000256" key="6">
    <source>
        <dbReference type="ARBA" id="ARBA00022801"/>
    </source>
</evidence>
<reference evidence="11" key="1">
    <citation type="submission" date="2022-03" db="EMBL/GenBank/DDBJ databases">
        <title>De novo assembled genomes of Belliella spp. (Cyclobacteriaceae) strains.</title>
        <authorList>
            <person name="Szabo A."/>
            <person name="Korponai K."/>
            <person name="Felfoldi T."/>
        </authorList>
    </citation>
    <scope>NUCLEOTIDE SEQUENCE</scope>
    <source>
        <strain evidence="11">DSM 111904</strain>
    </source>
</reference>
<dbReference type="InterPro" id="IPR001604">
    <property type="entry name" value="Endo_G_ENPP1-like_dom"/>
</dbReference>
<dbReference type="Proteomes" id="UP001165489">
    <property type="component" value="Unassembled WGS sequence"/>
</dbReference>
<dbReference type="PROSITE" id="PS01070">
    <property type="entry name" value="NUCLEASE_NON_SPEC"/>
    <property type="match status" value="1"/>
</dbReference>
<evidence type="ECO:0000259" key="9">
    <source>
        <dbReference type="SMART" id="SM00477"/>
    </source>
</evidence>